<dbReference type="InterPro" id="IPR054712">
    <property type="entry name" value="Cas3-like_dom"/>
</dbReference>
<evidence type="ECO:0000256" key="6">
    <source>
        <dbReference type="ARBA" id="ARBA00022806"/>
    </source>
</evidence>
<evidence type="ECO:0000256" key="1">
    <source>
        <dbReference type="ARBA" id="ARBA00006847"/>
    </source>
</evidence>
<protein>
    <submittedName>
        <fullName evidence="10">CRISPR-associated endonuclease Cas3</fullName>
    </submittedName>
</protein>
<reference evidence="10 11" key="1">
    <citation type="submission" date="2018-10" db="EMBL/GenBank/DDBJ databases">
        <title>Isolation from soil.</title>
        <authorList>
            <person name="Hu J."/>
        </authorList>
    </citation>
    <scope>NUCLEOTIDE SEQUENCE [LARGE SCALE GENOMIC DNA]</scope>
    <source>
        <strain evidence="10 11">NEAU-Ht49</strain>
    </source>
</reference>
<dbReference type="GO" id="GO:0004386">
    <property type="term" value="F:helicase activity"/>
    <property type="evidence" value="ECO:0007669"/>
    <property type="project" value="UniProtKB-KW"/>
</dbReference>
<dbReference type="Gene3D" id="3.40.50.300">
    <property type="entry name" value="P-loop containing nucleotide triphosphate hydrolases"/>
    <property type="match status" value="2"/>
</dbReference>
<evidence type="ECO:0000256" key="3">
    <source>
        <dbReference type="ARBA" id="ARBA00022723"/>
    </source>
</evidence>
<evidence type="ECO:0000256" key="8">
    <source>
        <dbReference type="ARBA" id="ARBA00023118"/>
    </source>
</evidence>
<keyword evidence="5" id="KW-0378">Hydrolase</keyword>
<dbReference type="InterPro" id="IPR006483">
    <property type="entry name" value="CRISPR-assoc_Cas3_HD"/>
</dbReference>
<keyword evidence="10" id="KW-0255">Endonuclease</keyword>
<dbReference type="GO" id="GO:0051607">
    <property type="term" value="P:defense response to virus"/>
    <property type="evidence" value="ECO:0007669"/>
    <property type="project" value="UniProtKB-KW"/>
</dbReference>
<sequence length="959" mass="103439">MMGWSLPVVRGSEGLMPERDPVRVVGVDGRLWGKRAGLPGAYPVACHLLDTAAIAGALWDAWLAGTPALRSDELGVSRGEARRLVGFWAGLHDVGKVSPSFQVLVDDLYEGLISESPEFARDQPVKGLAHNEVSHWVLVTALRELGYPAAESARDDVAHQIAQMLGAHHGRFCPALKRRELRDPRGARDGVGKGPWEEQCRAHVAVLQRLTGASQALSARLSAPVAVVVTGLVIVADWLASQESFIRARMPGPGWSASDQDLEAHWAQAVADAPQVVREAGLGQADFRDRPFEELFGFAPNALQDSIVRELPQLVGGPGLLLVTAPPGDGKTEAALYAAGVLARACGVGGLGFSLPTMATTDAMHRRVERFARRALARDAALTRVHSMAWLSAATAGEAAVSAAGGDVVVTEPGTSVEAAQWLRGSRRGLVAPLSTFTIDQGLTGVLPVRYGVLRLLALAGKVMVVDEAHAYDAWMHALLVRLLEWLGALQAPVVLLSATLTGESARSLVDAYMRGAGHSAPAGVLQPCYPGWVFADAATGIVHKPRAVRSERERELRFDVRPVLRGPDTGRPGHRLGVVKELLGPLVDDDQGCVLVCCTTVAEAQDTYAALADWFAQLQDDGREPPELRLLHSRFRTADRAAVIGDCEAAFGKDGSRPRTVLVSTQIIEQSLDLDFDLLITDLAPMALLLQRAGRCQRHRDRERDLHGDRRPAWAGAEPRVVVLDPVKADGDFSVPAEWGTVYSESLLRRTHLLLRKLGASLVDVPRDVQGLVDAVYAEDFARAVELGAESASAVIRADSERIAEQAAHRQLATLVGIDPPFERRLHDLRRLSNTRVPVDEAMIATRLGADSARLVCVYEHGGGRWTLDEQGLSPAPGLRGEARVTAPEARLIAEHMIPVPGPWLGEGTDLLEPPPAWIDNPVLRGWALLPMRRSADGLWHGRIRTASVQYSKNLGLT</sequence>
<evidence type="ECO:0000256" key="7">
    <source>
        <dbReference type="ARBA" id="ARBA00022840"/>
    </source>
</evidence>
<evidence type="ECO:0000256" key="5">
    <source>
        <dbReference type="ARBA" id="ARBA00022801"/>
    </source>
</evidence>
<keyword evidence="3" id="KW-0479">Metal-binding</keyword>
<accession>A0A3M2M2X6</accession>
<dbReference type="CDD" id="cd09641">
    <property type="entry name" value="Cas3''_I"/>
    <property type="match status" value="1"/>
</dbReference>
<dbReference type="GO" id="GO:0005524">
    <property type="term" value="F:ATP binding"/>
    <property type="evidence" value="ECO:0007669"/>
    <property type="project" value="UniProtKB-KW"/>
</dbReference>
<dbReference type="GO" id="GO:0016787">
    <property type="term" value="F:hydrolase activity"/>
    <property type="evidence" value="ECO:0007669"/>
    <property type="project" value="UniProtKB-KW"/>
</dbReference>
<dbReference type="EMBL" id="RFFG01000021">
    <property type="protein sequence ID" value="RMI44094.1"/>
    <property type="molecule type" value="Genomic_DNA"/>
</dbReference>
<comment type="similarity">
    <text evidence="2">In the central section; belongs to the CRISPR-associated helicase Cas3 family.</text>
</comment>
<dbReference type="Proteomes" id="UP000282674">
    <property type="component" value="Unassembled WGS sequence"/>
</dbReference>
<dbReference type="InterPro" id="IPR014001">
    <property type="entry name" value="Helicase_ATP-bd"/>
</dbReference>
<dbReference type="Pfam" id="PF18395">
    <property type="entry name" value="Cas3_C"/>
    <property type="match status" value="1"/>
</dbReference>
<feature type="domain" description="HD Cas3-type" evidence="9">
    <location>
        <begin position="37"/>
        <end position="239"/>
    </location>
</feature>
<evidence type="ECO:0000313" key="11">
    <source>
        <dbReference type="Proteomes" id="UP000282674"/>
    </source>
</evidence>
<keyword evidence="11" id="KW-1185">Reference proteome</keyword>
<dbReference type="AlphaFoldDB" id="A0A3M2M2X6"/>
<dbReference type="CDD" id="cd17930">
    <property type="entry name" value="DEXHc_cas3"/>
    <property type="match status" value="1"/>
</dbReference>
<comment type="caution">
    <text evidence="10">The sequence shown here is derived from an EMBL/GenBank/DDBJ whole genome shotgun (WGS) entry which is preliminary data.</text>
</comment>
<dbReference type="Gene3D" id="1.10.3210.30">
    <property type="match status" value="1"/>
</dbReference>
<dbReference type="SMART" id="SM00487">
    <property type="entry name" value="DEXDc"/>
    <property type="match status" value="1"/>
</dbReference>
<dbReference type="Pfam" id="PF18019">
    <property type="entry name" value="Cas3_HD"/>
    <property type="match status" value="1"/>
</dbReference>
<dbReference type="GO" id="GO:0046872">
    <property type="term" value="F:metal ion binding"/>
    <property type="evidence" value="ECO:0007669"/>
    <property type="project" value="UniProtKB-KW"/>
</dbReference>
<keyword evidence="10" id="KW-0540">Nuclease</keyword>
<dbReference type="GO" id="GO:0004519">
    <property type="term" value="F:endonuclease activity"/>
    <property type="evidence" value="ECO:0007669"/>
    <property type="project" value="UniProtKB-KW"/>
</dbReference>
<gene>
    <name evidence="10" type="ORF">EBO15_14350</name>
</gene>
<dbReference type="InterPro" id="IPR041372">
    <property type="entry name" value="Cas3_C"/>
</dbReference>
<evidence type="ECO:0000313" key="10">
    <source>
        <dbReference type="EMBL" id="RMI44094.1"/>
    </source>
</evidence>
<keyword evidence="4" id="KW-0547">Nucleotide-binding</keyword>
<dbReference type="InterPro" id="IPR027417">
    <property type="entry name" value="P-loop_NTPase"/>
</dbReference>
<comment type="similarity">
    <text evidence="1">In the N-terminal section; belongs to the CRISPR-associated nuclease Cas3-HD family.</text>
</comment>
<keyword evidence="6" id="KW-0347">Helicase</keyword>
<dbReference type="SUPFAM" id="SSF52540">
    <property type="entry name" value="P-loop containing nucleoside triphosphate hydrolases"/>
    <property type="match status" value="1"/>
</dbReference>
<dbReference type="PROSITE" id="PS51643">
    <property type="entry name" value="HD_CAS3"/>
    <property type="match status" value="1"/>
</dbReference>
<dbReference type="InterPro" id="IPR038257">
    <property type="entry name" value="CRISPR-assoc_Cas3_HD_sf"/>
</dbReference>
<evidence type="ECO:0000256" key="4">
    <source>
        <dbReference type="ARBA" id="ARBA00022741"/>
    </source>
</evidence>
<dbReference type="Pfam" id="PF22590">
    <property type="entry name" value="Cas3-like_C_2"/>
    <property type="match status" value="1"/>
</dbReference>
<name>A0A3M2M2X6_9ACTN</name>
<keyword evidence="7" id="KW-0067">ATP-binding</keyword>
<proteinExistence type="inferred from homology"/>
<evidence type="ECO:0000259" key="9">
    <source>
        <dbReference type="PROSITE" id="PS51643"/>
    </source>
</evidence>
<organism evidence="10 11">
    <name type="scientific">Actinomadura harenae</name>
    <dbReference type="NCBI Taxonomy" id="2483351"/>
    <lineage>
        <taxon>Bacteria</taxon>
        <taxon>Bacillati</taxon>
        <taxon>Actinomycetota</taxon>
        <taxon>Actinomycetes</taxon>
        <taxon>Streptosporangiales</taxon>
        <taxon>Thermomonosporaceae</taxon>
        <taxon>Actinomadura</taxon>
    </lineage>
</organism>
<dbReference type="NCBIfam" id="TIGR01596">
    <property type="entry name" value="cas3_HD"/>
    <property type="match status" value="1"/>
</dbReference>
<evidence type="ECO:0000256" key="2">
    <source>
        <dbReference type="ARBA" id="ARBA00009046"/>
    </source>
</evidence>
<keyword evidence="8" id="KW-0051">Antiviral defense</keyword>